<dbReference type="EMBL" id="CAJVQB010010273">
    <property type="protein sequence ID" value="CAG8738311.1"/>
    <property type="molecule type" value="Genomic_DNA"/>
</dbReference>
<reference evidence="1 2" key="1">
    <citation type="submission" date="2021-06" db="EMBL/GenBank/DDBJ databases">
        <authorList>
            <person name="Kallberg Y."/>
            <person name="Tangrot J."/>
            <person name="Rosling A."/>
        </authorList>
    </citation>
    <scope>NUCLEOTIDE SEQUENCE [LARGE SCALE GENOMIC DNA]</scope>
    <source>
        <strain evidence="1 2">120-4 pot B 10/14</strain>
    </source>
</reference>
<sequence length="247" mass="27975">MFSFVKLLLGCSIAFAIFIKLILSYEIKTLPPTLTIINCEKEFNLLGNKTCSKCEQTLFNSYSGYQKSFSRDGFNPIDLTKTPCAIGQALWQLTNNMTYDKLKLDDTKVLDEFCNNLTLQVEYTIDIANGIISSIKNDCITELSNYNTYDATKDSRLYYNGQLAEEVIFNYYINPLYKNVVCAKSGEAPKNKSTSTIECTDCAKKTLVKVYRYLQTITDPIVNKGLRDLFSSKYALLPANYSSYIDA</sequence>
<keyword evidence="2" id="KW-1185">Reference proteome</keyword>
<comment type="caution">
    <text evidence="1">The sequence shown here is derived from an EMBL/GenBank/DDBJ whole genome shotgun (WGS) entry which is preliminary data.</text>
</comment>
<organism evidence="1 2">
    <name type="scientific">Gigaspora margarita</name>
    <dbReference type="NCBI Taxonomy" id="4874"/>
    <lineage>
        <taxon>Eukaryota</taxon>
        <taxon>Fungi</taxon>
        <taxon>Fungi incertae sedis</taxon>
        <taxon>Mucoromycota</taxon>
        <taxon>Glomeromycotina</taxon>
        <taxon>Glomeromycetes</taxon>
        <taxon>Diversisporales</taxon>
        <taxon>Gigasporaceae</taxon>
        <taxon>Gigaspora</taxon>
    </lineage>
</organism>
<accession>A0ABN7V8B3</accession>
<dbReference type="Proteomes" id="UP000789901">
    <property type="component" value="Unassembled WGS sequence"/>
</dbReference>
<feature type="non-terminal residue" evidence="1">
    <location>
        <position position="247"/>
    </location>
</feature>
<evidence type="ECO:0000313" key="2">
    <source>
        <dbReference type="Proteomes" id="UP000789901"/>
    </source>
</evidence>
<gene>
    <name evidence="1" type="ORF">GMARGA_LOCUS15109</name>
</gene>
<protein>
    <submittedName>
        <fullName evidence="1">7260_t:CDS:1</fullName>
    </submittedName>
</protein>
<name>A0ABN7V8B3_GIGMA</name>
<proteinExistence type="predicted"/>
<evidence type="ECO:0000313" key="1">
    <source>
        <dbReference type="EMBL" id="CAG8738311.1"/>
    </source>
</evidence>